<keyword evidence="8" id="KW-1185">Reference proteome</keyword>
<dbReference type="GO" id="GO:0046872">
    <property type="term" value="F:metal ion binding"/>
    <property type="evidence" value="ECO:0007669"/>
    <property type="project" value="UniProtKB-KW"/>
</dbReference>
<proteinExistence type="predicted"/>
<dbReference type="Gene3D" id="3.60.21.10">
    <property type="match status" value="1"/>
</dbReference>
<dbReference type="PANTHER" id="PTHR34990:SF2">
    <property type="entry name" value="BLL8164 PROTEIN"/>
    <property type="match status" value="1"/>
</dbReference>
<dbReference type="SUPFAM" id="SSF56300">
    <property type="entry name" value="Metallo-dependent phosphatases"/>
    <property type="match status" value="1"/>
</dbReference>
<dbReference type="Pfam" id="PF00149">
    <property type="entry name" value="Metallophos"/>
    <property type="match status" value="1"/>
</dbReference>
<keyword evidence="5" id="KW-0464">Manganese</keyword>
<dbReference type="GO" id="GO:0016020">
    <property type="term" value="C:membrane"/>
    <property type="evidence" value="ECO:0007669"/>
    <property type="project" value="GOC"/>
</dbReference>
<evidence type="ECO:0000256" key="5">
    <source>
        <dbReference type="ARBA" id="ARBA00023211"/>
    </source>
</evidence>
<dbReference type="Proteomes" id="UP000001823">
    <property type="component" value="Chromosome"/>
</dbReference>
<evidence type="ECO:0000256" key="4">
    <source>
        <dbReference type="ARBA" id="ARBA00023136"/>
    </source>
</evidence>
<dbReference type="EMBL" id="CP000246">
    <property type="protein sequence ID" value="ABG84066.1"/>
    <property type="molecule type" value="Genomic_DNA"/>
</dbReference>
<dbReference type="InterPro" id="IPR043461">
    <property type="entry name" value="LpxH-like"/>
</dbReference>
<dbReference type="GO" id="GO:0008758">
    <property type="term" value="F:UDP-2,3-diacylglucosamine hydrolase activity"/>
    <property type="evidence" value="ECO:0007669"/>
    <property type="project" value="TreeGrafter"/>
</dbReference>
<evidence type="ECO:0000259" key="6">
    <source>
        <dbReference type="Pfam" id="PF00149"/>
    </source>
</evidence>
<dbReference type="HOGENOM" id="CLU_065964_0_0_9"/>
<feature type="domain" description="Calcineurin-like phosphoesterase" evidence="6">
    <location>
        <begin position="23"/>
        <end position="228"/>
    </location>
</feature>
<gene>
    <name evidence="7" type="ordered locus">CPF_0022</name>
</gene>
<dbReference type="RefSeq" id="WP_003450881.1">
    <property type="nucleotide sequence ID" value="NC_008261.1"/>
</dbReference>
<evidence type="ECO:0000256" key="3">
    <source>
        <dbReference type="ARBA" id="ARBA00022723"/>
    </source>
</evidence>
<dbReference type="InterPro" id="IPR029052">
    <property type="entry name" value="Metallo-depent_PP-like"/>
</dbReference>
<evidence type="ECO:0000313" key="7">
    <source>
        <dbReference type="EMBL" id="ABG84066.1"/>
    </source>
</evidence>
<dbReference type="PaxDb" id="195103-CPF_0022"/>
<reference evidence="7 8" key="1">
    <citation type="journal article" date="2006" name="Genome Res.">
        <title>Skewed genomic variability in strains of the toxigenic bacterial pathogen, Clostridium perfringens.</title>
        <authorList>
            <person name="Myers G.S."/>
            <person name="Rasko D.A."/>
            <person name="Cheung J.K."/>
            <person name="Ravel J."/>
            <person name="Seshadri R."/>
            <person name="Deboy R.T."/>
            <person name="Ren Q."/>
            <person name="Varga J."/>
            <person name="Awad M.M."/>
            <person name="Brinkac L.M."/>
            <person name="Daugherty S.C."/>
            <person name="Haft D.H."/>
            <person name="Dodson R.J."/>
            <person name="Madupu R."/>
            <person name="Nelson W.C."/>
            <person name="Rosovitz M.J."/>
            <person name="Sullivan S.A."/>
            <person name="Khouri H."/>
            <person name="Dimitrov G.I."/>
            <person name="Watkins K.L."/>
            <person name="Mulligan S."/>
            <person name="Benton J."/>
            <person name="Radune D."/>
            <person name="Fisher D.J."/>
            <person name="Atkins H.S."/>
            <person name="Hiscox T."/>
            <person name="Jost B.H."/>
            <person name="Billington S.J."/>
            <person name="Songer J.G."/>
            <person name="McClane B.A."/>
            <person name="Titball R.W."/>
            <person name="Rood J.I."/>
            <person name="Melville S.B."/>
            <person name="Paulsen I.T."/>
        </authorList>
    </citation>
    <scope>NUCLEOTIDE SEQUENCE [LARGE SCALE GENOMIC DNA]</scope>
    <source>
        <strain evidence="8">ATCC 13124 / DSM 756 / JCM 1290 / NCIMB 6125 / NCTC 8237 / S 107 / Type A</strain>
    </source>
</reference>
<dbReference type="KEGG" id="cpf:CPF_0022"/>
<keyword evidence="2" id="KW-0997">Cell inner membrane</keyword>
<evidence type="ECO:0000256" key="2">
    <source>
        <dbReference type="ARBA" id="ARBA00022519"/>
    </source>
</evidence>
<keyword evidence="4" id="KW-0472">Membrane</keyword>
<dbReference type="InterPro" id="IPR004843">
    <property type="entry name" value="Calcineurin-like_PHP"/>
</dbReference>
<dbReference type="GeneID" id="93000700"/>
<dbReference type="AlphaFoldDB" id="A0A0H2YSR7"/>
<organism evidence="7 8">
    <name type="scientific">Clostridium perfringens (strain ATCC 13124 / DSM 756 / JCM 1290 / NCIMB 6125 / NCTC 8237 / Type A)</name>
    <dbReference type="NCBI Taxonomy" id="195103"/>
    <lineage>
        <taxon>Bacteria</taxon>
        <taxon>Bacillati</taxon>
        <taxon>Bacillota</taxon>
        <taxon>Clostridia</taxon>
        <taxon>Eubacteriales</taxon>
        <taxon>Clostridiaceae</taxon>
        <taxon>Clostridium</taxon>
    </lineage>
</organism>
<sequence>MKVEKLNDIKNNSKEIIFNSNSKIVLFSDCHRGDGTYKDSLAPNINIYLSAIRYYYKNKFTYIEVGDGDELWKFKDIQEIYDMNYEIYEVLEEFKEKNRLYMIYGNHDKDKSKIKFLRKNKRRNRFNHSASDFYSTLEIYESLVLVHEESKKDFFVIHGHQIDFLNNELAFLSKFLVRYVWAILEAFMGFKDPTSPAKSNNKRNLFDEKISKWAEENKTRVILGHTHKTLFPKSRNESTYFNIGCCVLPRTITAIEIERGEISLIKWTIKADEKGSLFVGRDIIGGPIRIENY</sequence>
<evidence type="ECO:0000313" key="8">
    <source>
        <dbReference type="Proteomes" id="UP000001823"/>
    </source>
</evidence>
<evidence type="ECO:0000256" key="1">
    <source>
        <dbReference type="ARBA" id="ARBA00022475"/>
    </source>
</evidence>
<name>A0A0H2YSR7_CLOP1</name>
<dbReference type="eggNOG" id="COG2908">
    <property type="taxonomic scope" value="Bacteria"/>
</dbReference>
<protein>
    <recommendedName>
        <fullName evidence="6">Calcineurin-like phosphoesterase domain-containing protein</fullName>
    </recommendedName>
</protein>
<dbReference type="PANTHER" id="PTHR34990">
    <property type="entry name" value="UDP-2,3-DIACYLGLUCOSAMINE HYDROLASE-RELATED"/>
    <property type="match status" value="1"/>
</dbReference>
<keyword evidence="1" id="KW-1003">Cell membrane</keyword>
<keyword evidence="3" id="KW-0479">Metal-binding</keyword>
<accession>A0A0H2YSR7</accession>
<dbReference type="GO" id="GO:0009245">
    <property type="term" value="P:lipid A biosynthetic process"/>
    <property type="evidence" value="ECO:0007669"/>
    <property type="project" value="TreeGrafter"/>
</dbReference>